<dbReference type="EMBL" id="BMYK01000062">
    <property type="protein sequence ID" value="GHD05051.1"/>
    <property type="molecule type" value="Genomic_DNA"/>
</dbReference>
<gene>
    <name evidence="1" type="ORF">GCM10007320_66600</name>
</gene>
<proteinExistence type="predicted"/>
<reference evidence="2" key="1">
    <citation type="journal article" date="2019" name="Int. J. Syst. Evol. Microbiol.">
        <title>The Global Catalogue of Microorganisms (GCM) 10K type strain sequencing project: providing services to taxonomists for standard genome sequencing and annotation.</title>
        <authorList>
            <consortium name="The Broad Institute Genomics Platform"/>
            <consortium name="The Broad Institute Genome Sequencing Center for Infectious Disease"/>
            <person name="Wu L."/>
            <person name="Ma J."/>
        </authorList>
    </citation>
    <scope>NUCLEOTIDE SEQUENCE [LARGE SCALE GENOMIC DNA]</scope>
    <source>
        <strain evidence="2">KCTC 23314</strain>
    </source>
</reference>
<organism evidence="1 2">
    <name type="scientific">Pseudorhodoferax aquiterrae</name>
    <dbReference type="NCBI Taxonomy" id="747304"/>
    <lineage>
        <taxon>Bacteria</taxon>
        <taxon>Pseudomonadati</taxon>
        <taxon>Pseudomonadota</taxon>
        <taxon>Betaproteobacteria</taxon>
        <taxon>Burkholderiales</taxon>
        <taxon>Comamonadaceae</taxon>
    </lineage>
</organism>
<protein>
    <submittedName>
        <fullName evidence="1">Uncharacterized protein</fullName>
    </submittedName>
</protein>
<sequence>MLVDSSHLGQAWGESRATLAKACMRNELVRLRVGRPWFYPAVFSRLLRDEVYRVNRALKGDDAAGKFVFWHRTHGGLGGRDVCHALRHGLFDRVLDLAFGWSQERGLVEDDPLN</sequence>
<dbReference type="Proteomes" id="UP000626210">
    <property type="component" value="Unassembled WGS sequence"/>
</dbReference>
<name>A0ABQ3GJ49_9BURK</name>
<keyword evidence="2" id="KW-1185">Reference proteome</keyword>
<evidence type="ECO:0000313" key="1">
    <source>
        <dbReference type="EMBL" id="GHD05051.1"/>
    </source>
</evidence>
<evidence type="ECO:0000313" key="2">
    <source>
        <dbReference type="Proteomes" id="UP000626210"/>
    </source>
</evidence>
<accession>A0ABQ3GJ49</accession>
<comment type="caution">
    <text evidence="1">The sequence shown here is derived from an EMBL/GenBank/DDBJ whole genome shotgun (WGS) entry which is preliminary data.</text>
</comment>